<keyword evidence="5 17" id="KW-0808">Transferase</keyword>
<keyword evidence="4 17" id="KW-0489">Methyltransferase</keyword>
<dbReference type="GO" id="GO:0090486">
    <property type="term" value="F:small RNA 2'-O-methyltransferase activity"/>
    <property type="evidence" value="ECO:0007669"/>
    <property type="project" value="UniProtKB-EC"/>
</dbReference>
<gene>
    <name evidence="17" type="primary">HEN1</name>
    <name evidence="17" type="ORF">AXF42_Ash009066</name>
</gene>
<dbReference type="Pfam" id="PF21224">
    <property type="entry name" value="Hen1_LCD"/>
    <property type="match status" value="1"/>
</dbReference>
<evidence type="ECO:0000259" key="15">
    <source>
        <dbReference type="Pfam" id="PF17842"/>
    </source>
</evidence>
<evidence type="ECO:0000256" key="1">
    <source>
        <dbReference type="ARBA" id="ARBA00001946"/>
    </source>
</evidence>
<comment type="catalytic activity">
    <reaction evidence="12">
        <text>small RNA 3'-end nucleotide + S-adenosyl-L-methionine = small RNA 3'-end 2'-O-methylnucleotide + S-adenosyl-L-homocysteine + H(+)</text>
        <dbReference type="Rhea" id="RHEA:37887"/>
        <dbReference type="Rhea" id="RHEA-COMP:10415"/>
        <dbReference type="Rhea" id="RHEA-COMP:10416"/>
        <dbReference type="ChEBI" id="CHEBI:15378"/>
        <dbReference type="ChEBI" id="CHEBI:57856"/>
        <dbReference type="ChEBI" id="CHEBI:59789"/>
        <dbReference type="ChEBI" id="CHEBI:74896"/>
        <dbReference type="ChEBI" id="CHEBI:74898"/>
        <dbReference type="EC" id="2.1.1.386"/>
    </reaction>
</comment>
<dbReference type="GO" id="GO:0005737">
    <property type="term" value="C:cytoplasm"/>
    <property type="evidence" value="ECO:0007669"/>
    <property type="project" value="TreeGrafter"/>
</dbReference>
<dbReference type="GO" id="GO:0001510">
    <property type="term" value="P:RNA methylation"/>
    <property type="evidence" value="ECO:0007669"/>
    <property type="project" value="InterPro"/>
</dbReference>
<dbReference type="PANTHER" id="PTHR21404:SF3">
    <property type="entry name" value="SMALL RNA 2'-O-METHYLTRANSFERASE"/>
    <property type="match status" value="1"/>
</dbReference>
<dbReference type="PANTHER" id="PTHR21404">
    <property type="entry name" value="HEN1"/>
    <property type="match status" value="1"/>
</dbReference>
<dbReference type="Pfam" id="PF13847">
    <property type="entry name" value="Methyltransf_31"/>
    <property type="match status" value="1"/>
</dbReference>
<keyword evidence="18" id="KW-1185">Reference proteome</keyword>
<reference evidence="17 18" key="1">
    <citation type="journal article" date="2017" name="Nature">
        <title>The Apostasia genome and the evolution of orchids.</title>
        <authorList>
            <person name="Zhang G.Q."/>
            <person name="Liu K.W."/>
            <person name="Li Z."/>
            <person name="Lohaus R."/>
            <person name="Hsiao Y.Y."/>
            <person name="Niu S.C."/>
            <person name="Wang J.Y."/>
            <person name="Lin Y.C."/>
            <person name="Xu Q."/>
            <person name="Chen L.J."/>
            <person name="Yoshida K."/>
            <person name="Fujiwara S."/>
            <person name="Wang Z.W."/>
            <person name="Zhang Y.Q."/>
            <person name="Mitsuda N."/>
            <person name="Wang M."/>
            <person name="Liu G.H."/>
            <person name="Pecoraro L."/>
            <person name="Huang H.X."/>
            <person name="Xiao X.J."/>
            <person name="Lin M."/>
            <person name="Wu X.Y."/>
            <person name="Wu W.L."/>
            <person name="Chen Y.Y."/>
            <person name="Chang S.B."/>
            <person name="Sakamoto S."/>
            <person name="Ohme-Takagi M."/>
            <person name="Yagi M."/>
            <person name="Zeng S.J."/>
            <person name="Shen C.Y."/>
            <person name="Yeh C.M."/>
            <person name="Luo Y.B."/>
            <person name="Tsai W.C."/>
            <person name="Van de Peer Y."/>
            <person name="Liu Z.J."/>
        </authorList>
    </citation>
    <scope>NUCLEOTIDE SEQUENCE [LARGE SCALE GENOMIC DNA]</scope>
    <source>
        <strain evidence="18">cv. Shenzhen</strain>
        <tissue evidence="17">Stem</tissue>
    </source>
</reference>
<protein>
    <recommendedName>
        <fullName evidence="3">Small RNA 2'-O-methyltransferase</fullName>
        <ecNumber evidence="11">2.1.1.386</ecNumber>
    </recommendedName>
</protein>
<dbReference type="GO" id="GO:0003723">
    <property type="term" value="F:RNA binding"/>
    <property type="evidence" value="ECO:0007669"/>
    <property type="project" value="UniProtKB-KW"/>
</dbReference>
<feature type="domain" description="Small RNA 2'-O-methyltransferase Hen1 La-motif C-terminal" evidence="16">
    <location>
        <begin position="215"/>
        <end position="353"/>
    </location>
</feature>
<dbReference type="STRING" id="1088818.A0A2I0ADE8"/>
<evidence type="ECO:0000256" key="6">
    <source>
        <dbReference type="ARBA" id="ARBA00022691"/>
    </source>
</evidence>
<dbReference type="InterPro" id="IPR026610">
    <property type="entry name" value="Hen1"/>
</dbReference>
<dbReference type="SUPFAM" id="SSF54534">
    <property type="entry name" value="FKBP-like"/>
    <property type="match status" value="1"/>
</dbReference>
<evidence type="ECO:0000259" key="16">
    <source>
        <dbReference type="Pfam" id="PF18441"/>
    </source>
</evidence>
<evidence type="ECO:0000256" key="3">
    <source>
        <dbReference type="ARBA" id="ARBA00021330"/>
    </source>
</evidence>
<dbReference type="InterPro" id="IPR040813">
    <property type="entry name" value="Hen1_Lam_C"/>
</dbReference>
<name>A0A2I0ADE8_9ASPA</name>
<keyword evidence="7" id="KW-0479">Metal-binding</keyword>
<evidence type="ECO:0000256" key="2">
    <source>
        <dbReference type="ARBA" id="ARBA00009026"/>
    </source>
</evidence>
<proteinExistence type="inferred from homology"/>
<evidence type="ECO:0000256" key="8">
    <source>
        <dbReference type="ARBA" id="ARBA00022842"/>
    </source>
</evidence>
<dbReference type="Gene3D" id="3.30.160.20">
    <property type="match status" value="1"/>
</dbReference>
<evidence type="ECO:0000313" key="18">
    <source>
        <dbReference type="Proteomes" id="UP000236161"/>
    </source>
</evidence>
<dbReference type="InterPro" id="IPR029063">
    <property type="entry name" value="SAM-dependent_MTases_sf"/>
</dbReference>
<keyword evidence="9" id="KW-0694">RNA-binding</keyword>
<evidence type="ECO:0000256" key="7">
    <source>
        <dbReference type="ARBA" id="ARBA00022723"/>
    </source>
</evidence>
<dbReference type="GO" id="GO:0046872">
    <property type="term" value="F:metal ion binding"/>
    <property type="evidence" value="ECO:0007669"/>
    <property type="project" value="UniProtKB-KW"/>
</dbReference>
<dbReference type="Proteomes" id="UP000236161">
    <property type="component" value="Unassembled WGS sequence"/>
</dbReference>
<evidence type="ECO:0000256" key="11">
    <source>
        <dbReference type="ARBA" id="ARBA00035025"/>
    </source>
</evidence>
<dbReference type="InterPro" id="IPR040870">
    <property type="entry name" value="HEN1_dsRBD2"/>
</dbReference>
<evidence type="ECO:0000256" key="13">
    <source>
        <dbReference type="SAM" id="MobiDB-lite"/>
    </source>
</evidence>
<dbReference type="GO" id="GO:0030422">
    <property type="term" value="P:siRNA processing"/>
    <property type="evidence" value="ECO:0007669"/>
    <property type="project" value="TreeGrafter"/>
</dbReference>
<evidence type="ECO:0000256" key="9">
    <source>
        <dbReference type="ARBA" id="ARBA00022884"/>
    </source>
</evidence>
<dbReference type="GO" id="GO:0005634">
    <property type="term" value="C:nucleus"/>
    <property type="evidence" value="ECO:0007669"/>
    <property type="project" value="TreeGrafter"/>
</dbReference>
<dbReference type="FunFam" id="3.40.50.150:FF:000215">
    <property type="entry name" value="Hua enhancer1"/>
    <property type="match status" value="1"/>
</dbReference>
<evidence type="ECO:0000256" key="4">
    <source>
        <dbReference type="ARBA" id="ARBA00022603"/>
    </source>
</evidence>
<evidence type="ECO:0000256" key="10">
    <source>
        <dbReference type="ARBA" id="ARBA00023158"/>
    </source>
</evidence>
<keyword evidence="10" id="KW-0943">RNA-mediated gene silencing</keyword>
<dbReference type="Pfam" id="PF17842">
    <property type="entry name" value="dsRBD2"/>
    <property type="match status" value="1"/>
</dbReference>
<keyword evidence="6" id="KW-0949">S-adenosyl-L-methionine</keyword>
<comment type="cofactor">
    <cofactor evidence="1">
        <name>Mg(2+)</name>
        <dbReference type="ChEBI" id="CHEBI:18420"/>
    </cofactor>
</comment>
<sequence length="937" mass="104829">MMRPALAPKALIHQKFGSQAQYRIEEVLQHAENSCPGLAIAQQPRSLYKCYLDLPELSVSSDPFPRKKDAEHAASKIAMEMLGIESKVNNPTPQEALDELILRISYFFADEFLSSNHPLAGHFKVAFKRIGGRFGMIPLPVVTACDAKVSNLCKAINPKAESDPVLALSILLKAVRMSASICISDVGFWIWKLGTHSAAIPSLVEKLDSASVENIHVEAVLFPLLPERDVESLTLCFSDSQYYMDEIAQKLNVKDSSCILISRIIGKASSEMRLYFSAPKLLSCSSDSLDNFFSSKESNINLEKMLNRRASYLSGQNIYGDAIMVQVGYTWKSSDLFCDDVFLSSYYRLLLGKLPNGHYKLLREAMLGAELPTAYTTRSNWKGPAPKTLLSVFCRQHRLSEPIFSTRTFDCTETSAEICYVSKKSKLLSLVDEDENVNGELEKSISAFRCEVKICSKKGDPIIECSCDDTYRKECDAIQGTALKVLSWLTRYFEQLDMPVKNLLEFGLAYNISVYPQAFLNEFAIGLSSYDFQKEKRCTLSPISMNLSNSKYENGMIHCNIDGPDSGVYPSPGSVICISYAVVLLHKDDDTVNEILESKDEFEFEMGTGAVINELEFCMNQLTVNQSAQFHVDLPFKHLILAAAGEPTKRISQLSLDDCFLEYSVKLLQVTEPLEERIEQALFSPPLSKQRVEFAVKRINESHASSLVDFGCGSGSLLNLLLDHTTTLGTIAGVDISRRSLIRAAKVLHSKLSTNTKGQDIISCAALYDGSITKFDSRLFGFDIGTCLEVIEHMEEDEACLFGEIVLSLFRPKVLIVSTPNYEYNPILQRSSFPSQDNSEDKATPSKFRNHDHKFEWTRQQFQQWANSLAAKHHYIVEFSGVGGSGDSEPGFASQIAVFRRNSIPSEKLRMSNQETSQPYEMIWEWSSQSPFLSESN</sequence>
<dbReference type="OrthoDB" id="2154311at2759"/>
<evidence type="ECO:0000256" key="12">
    <source>
        <dbReference type="ARBA" id="ARBA00048418"/>
    </source>
</evidence>
<dbReference type="EC" id="2.1.1.386" evidence="11"/>
<evidence type="ECO:0000313" key="17">
    <source>
        <dbReference type="EMBL" id="PKA53570.1"/>
    </source>
</evidence>
<dbReference type="Pfam" id="PF18441">
    <property type="entry name" value="Hen1_Lam_C"/>
    <property type="match status" value="1"/>
</dbReference>
<dbReference type="EMBL" id="KZ451993">
    <property type="protein sequence ID" value="PKA53570.1"/>
    <property type="molecule type" value="Genomic_DNA"/>
</dbReference>
<accession>A0A2I0ADE8</accession>
<organism evidence="17 18">
    <name type="scientific">Apostasia shenzhenica</name>
    <dbReference type="NCBI Taxonomy" id="1088818"/>
    <lineage>
        <taxon>Eukaryota</taxon>
        <taxon>Viridiplantae</taxon>
        <taxon>Streptophyta</taxon>
        <taxon>Embryophyta</taxon>
        <taxon>Tracheophyta</taxon>
        <taxon>Spermatophyta</taxon>
        <taxon>Magnoliopsida</taxon>
        <taxon>Liliopsida</taxon>
        <taxon>Asparagales</taxon>
        <taxon>Orchidaceae</taxon>
        <taxon>Apostasioideae</taxon>
        <taxon>Apostasia</taxon>
    </lineage>
</organism>
<evidence type="ECO:0000259" key="14">
    <source>
        <dbReference type="Pfam" id="PF13847"/>
    </source>
</evidence>
<dbReference type="Gene3D" id="3.40.50.150">
    <property type="entry name" value="Vaccinia Virus protein VP39"/>
    <property type="match status" value="1"/>
</dbReference>
<dbReference type="SUPFAM" id="SSF53335">
    <property type="entry name" value="S-adenosyl-L-methionine-dependent methyltransferases"/>
    <property type="match status" value="1"/>
</dbReference>
<dbReference type="InterPro" id="IPR025714">
    <property type="entry name" value="Methyltranfer_dom"/>
</dbReference>
<evidence type="ECO:0000256" key="5">
    <source>
        <dbReference type="ARBA" id="ARBA00022679"/>
    </source>
</evidence>
<keyword evidence="8" id="KW-0460">Magnesium</keyword>
<feature type="domain" description="HEN1 double-stranded RNA binding" evidence="15">
    <location>
        <begin position="355"/>
        <end position="493"/>
    </location>
</feature>
<feature type="domain" description="Methyltransferase" evidence="14">
    <location>
        <begin position="705"/>
        <end position="829"/>
    </location>
</feature>
<comment type="similarity">
    <text evidence="2">Belongs to the methyltransferase superfamily. HEN1 family.</text>
</comment>
<dbReference type="AlphaFoldDB" id="A0A2I0ADE8"/>
<feature type="region of interest" description="Disordered" evidence="13">
    <location>
        <begin position="829"/>
        <end position="848"/>
    </location>
</feature>